<dbReference type="PRINTS" id="PR00081">
    <property type="entry name" value="GDHRDH"/>
</dbReference>
<dbReference type="AlphaFoldDB" id="A0A1H2MNF8"/>
<dbReference type="CDD" id="cd05233">
    <property type="entry name" value="SDR_c"/>
    <property type="match status" value="1"/>
</dbReference>
<dbReference type="FunFam" id="3.40.50.720:FF:000084">
    <property type="entry name" value="Short-chain dehydrogenase reductase"/>
    <property type="match status" value="1"/>
</dbReference>
<dbReference type="Gene3D" id="3.40.50.720">
    <property type="entry name" value="NAD(P)-binding Rossmann-like Domain"/>
    <property type="match status" value="1"/>
</dbReference>
<evidence type="ECO:0000256" key="1">
    <source>
        <dbReference type="ARBA" id="ARBA00006484"/>
    </source>
</evidence>
<dbReference type="EMBL" id="LT629799">
    <property type="protein sequence ID" value="SDU94777.1"/>
    <property type="molecule type" value="Genomic_DNA"/>
</dbReference>
<dbReference type="SUPFAM" id="SSF51735">
    <property type="entry name" value="NAD(P)-binding Rossmann-fold domains"/>
    <property type="match status" value="1"/>
</dbReference>
<dbReference type="InterPro" id="IPR020904">
    <property type="entry name" value="Sc_DH/Rdtase_CS"/>
</dbReference>
<sequence length="260" mass="26693">MILEPQPSTARRFVDRVCLVTGAAGGIGSAIARRLAAEGAVVQVADLDAGAVGRVVEDLVLAGGRAVPRVFDLTDAAACAAAVDDVVNDHDRLDVVVNNAGINKRGALLDVSPEEWDLTFAVNVDAIAHLCRAALPVMVAAGRGSIVNTASQWGLHPAPGHVAYNTSKAAVVALTQGLARDYAPAGVRVNAVCPGEVWTPMLADNLARSGRTKADLDALVPYGRVGYPEEVAALVAFLASDEVPYLCGAAVEITGAQAVA</sequence>
<feature type="domain" description="Ketoreductase" evidence="4">
    <location>
        <begin position="16"/>
        <end position="201"/>
    </location>
</feature>
<dbReference type="InterPro" id="IPR002347">
    <property type="entry name" value="SDR_fam"/>
</dbReference>
<comment type="similarity">
    <text evidence="1">Belongs to the short-chain dehydrogenases/reductases (SDR) family.</text>
</comment>
<evidence type="ECO:0000256" key="3">
    <source>
        <dbReference type="ARBA" id="ARBA00023027"/>
    </source>
</evidence>
<dbReference type="Proteomes" id="UP000198825">
    <property type="component" value="Chromosome I"/>
</dbReference>
<keyword evidence="3" id="KW-0520">NAD</keyword>
<dbReference type="PANTHER" id="PTHR24321">
    <property type="entry name" value="DEHYDROGENASES, SHORT CHAIN"/>
    <property type="match status" value="1"/>
</dbReference>
<dbReference type="PANTHER" id="PTHR24321:SF8">
    <property type="entry name" value="ESTRADIOL 17-BETA-DEHYDROGENASE 8-RELATED"/>
    <property type="match status" value="1"/>
</dbReference>
<evidence type="ECO:0000313" key="5">
    <source>
        <dbReference type="EMBL" id="SDU94777.1"/>
    </source>
</evidence>
<dbReference type="SMART" id="SM00822">
    <property type="entry name" value="PKS_KR"/>
    <property type="match status" value="1"/>
</dbReference>
<evidence type="ECO:0000256" key="2">
    <source>
        <dbReference type="ARBA" id="ARBA00023002"/>
    </source>
</evidence>
<organism evidence="5 6">
    <name type="scientific">Microlunatus sagamiharensis</name>
    <dbReference type="NCBI Taxonomy" id="546874"/>
    <lineage>
        <taxon>Bacteria</taxon>
        <taxon>Bacillati</taxon>
        <taxon>Actinomycetota</taxon>
        <taxon>Actinomycetes</taxon>
        <taxon>Propionibacteriales</taxon>
        <taxon>Propionibacteriaceae</taxon>
        <taxon>Microlunatus</taxon>
    </lineage>
</organism>
<accession>A0A1H2MNF8</accession>
<dbReference type="InterPro" id="IPR057326">
    <property type="entry name" value="KR_dom"/>
</dbReference>
<dbReference type="GO" id="GO:0016491">
    <property type="term" value="F:oxidoreductase activity"/>
    <property type="evidence" value="ECO:0007669"/>
    <property type="project" value="UniProtKB-KW"/>
</dbReference>
<dbReference type="RefSeq" id="WP_197680426.1">
    <property type="nucleotide sequence ID" value="NZ_LT629799.1"/>
</dbReference>
<dbReference type="InterPro" id="IPR036291">
    <property type="entry name" value="NAD(P)-bd_dom_sf"/>
</dbReference>
<evidence type="ECO:0000259" key="4">
    <source>
        <dbReference type="SMART" id="SM00822"/>
    </source>
</evidence>
<dbReference type="PROSITE" id="PS00061">
    <property type="entry name" value="ADH_SHORT"/>
    <property type="match status" value="1"/>
</dbReference>
<gene>
    <name evidence="5" type="ORF">SAMN04488544_2416</name>
</gene>
<protein>
    <submittedName>
        <fullName evidence="5">NAD(P)-dependent dehydrogenase, short-chain alcohol dehydrogenase family</fullName>
    </submittedName>
</protein>
<evidence type="ECO:0000313" key="6">
    <source>
        <dbReference type="Proteomes" id="UP000198825"/>
    </source>
</evidence>
<name>A0A1H2MNF8_9ACTN</name>
<dbReference type="PRINTS" id="PR00080">
    <property type="entry name" value="SDRFAMILY"/>
</dbReference>
<proteinExistence type="inferred from homology"/>
<reference evidence="6" key="1">
    <citation type="submission" date="2016-10" db="EMBL/GenBank/DDBJ databases">
        <authorList>
            <person name="Varghese N."/>
            <person name="Submissions S."/>
        </authorList>
    </citation>
    <scope>NUCLEOTIDE SEQUENCE [LARGE SCALE GENOMIC DNA]</scope>
    <source>
        <strain evidence="6">DSM 21743</strain>
    </source>
</reference>
<keyword evidence="2" id="KW-0560">Oxidoreductase</keyword>
<keyword evidence="6" id="KW-1185">Reference proteome</keyword>
<dbReference type="NCBIfam" id="NF005559">
    <property type="entry name" value="PRK07231.1"/>
    <property type="match status" value="1"/>
</dbReference>
<dbReference type="STRING" id="546874.SAMN04488544_2416"/>
<dbReference type="Pfam" id="PF13561">
    <property type="entry name" value="adh_short_C2"/>
    <property type="match status" value="1"/>
</dbReference>